<dbReference type="Proteomes" id="UP000292958">
    <property type="component" value="Unassembled WGS sequence"/>
</dbReference>
<gene>
    <name evidence="1" type="ORF">BDD14_4240</name>
</gene>
<dbReference type="RefSeq" id="WP_130420618.1">
    <property type="nucleotide sequence ID" value="NZ_SHKW01000001.1"/>
</dbReference>
<comment type="caution">
    <text evidence="1">The sequence shown here is derived from an EMBL/GenBank/DDBJ whole genome shotgun (WGS) entry which is preliminary data.</text>
</comment>
<protein>
    <submittedName>
        <fullName evidence="1">Uncharacterized protein</fullName>
    </submittedName>
</protein>
<keyword evidence="2" id="KW-1185">Reference proteome</keyword>
<evidence type="ECO:0000313" key="2">
    <source>
        <dbReference type="Proteomes" id="UP000292958"/>
    </source>
</evidence>
<dbReference type="AlphaFoldDB" id="A0A4Q7YZN0"/>
<organism evidence="1 2">
    <name type="scientific">Edaphobacter modestus</name>
    <dbReference type="NCBI Taxonomy" id="388466"/>
    <lineage>
        <taxon>Bacteria</taxon>
        <taxon>Pseudomonadati</taxon>
        <taxon>Acidobacteriota</taxon>
        <taxon>Terriglobia</taxon>
        <taxon>Terriglobales</taxon>
        <taxon>Acidobacteriaceae</taxon>
        <taxon>Edaphobacter</taxon>
    </lineage>
</organism>
<proteinExistence type="predicted"/>
<dbReference type="EMBL" id="SHKW01000001">
    <property type="protein sequence ID" value="RZU42649.1"/>
    <property type="molecule type" value="Genomic_DNA"/>
</dbReference>
<dbReference type="OrthoDB" id="122391at2"/>
<accession>A0A4Q7YZN0</accession>
<name>A0A4Q7YZN0_9BACT</name>
<reference evidence="1 2" key="1">
    <citation type="submission" date="2019-02" db="EMBL/GenBank/DDBJ databases">
        <title>Genomic Encyclopedia of Archaeal and Bacterial Type Strains, Phase II (KMG-II): from individual species to whole genera.</title>
        <authorList>
            <person name="Goeker M."/>
        </authorList>
    </citation>
    <scope>NUCLEOTIDE SEQUENCE [LARGE SCALE GENOMIC DNA]</scope>
    <source>
        <strain evidence="1 2">DSM 18101</strain>
    </source>
</reference>
<evidence type="ECO:0000313" key="1">
    <source>
        <dbReference type="EMBL" id="RZU42649.1"/>
    </source>
</evidence>
<sequence>MTEAERALLPTLIDKVVVLETIQGHRLLAQILFVFDEGETPDLFCLEVVPGPDGTWAQKGTAGHSILLSDIERIELSPQFPEPKE</sequence>